<dbReference type="InterPro" id="IPR007481">
    <property type="entry name" value="SspB"/>
</dbReference>
<accession>A0ABT4LI54</accession>
<dbReference type="Pfam" id="PF04386">
    <property type="entry name" value="SspB"/>
    <property type="match status" value="1"/>
</dbReference>
<evidence type="ECO:0000256" key="1">
    <source>
        <dbReference type="SAM" id="MobiDB-lite"/>
    </source>
</evidence>
<proteinExistence type="predicted"/>
<evidence type="ECO:0000313" key="3">
    <source>
        <dbReference type="Proteomes" id="UP001069802"/>
    </source>
</evidence>
<dbReference type="RefSeq" id="WP_269422952.1">
    <property type="nucleotide sequence ID" value="NZ_JAPWGY010000002.1"/>
</dbReference>
<dbReference type="Gene3D" id="2.30.30.220">
    <property type="entry name" value="SspB-like"/>
    <property type="match status" value="1"/>
</dbReference>
<dbReference type="InterPro" id="IPR036760">
    <property type="entry name" value="SspB-like_sf"/>
</dbReference>
<feature type="compositionally biased region" description="Basic and acidic residues" evidence="1">
    <location>
        <begin position="159"/>
        <end position="174"/>
    </location>
</feature>
<evidence type="ECO:0000313" key="2">
    <source>
        <dbReference type="EMBL" id="MCZ4280772.1"/>
    </source>
</evidence>
<keyword evidence="2" id="KW-0378">Hydrolase</keyword>
<sequence>MSGNNEISESELRYDHMVEKALLNVVRESLEYAAKNGLPGDHHFYITFNTSQEEVIIPDHLKARYPGEMTIILQYQFWDLEVGQDGFSVTLSFSDVPERMSIPYAAIVAFADPSVRFGLQFDITNGENSEFEDDLEDLLEDYEDDDDFDTGDEIANSDENPKDKTSKEKPKDGGSDNIVTLDAFRKK</sequence>
<protein>
    <submittedName>
        <fullName evidence="2">ClpXP protease specificity-enhancing factor SspB</fullName>
    </submittedName>
</protein>
<organism evidence="2 3">
    <name type="scientific">Kiloniella laminariae</name>
    <dbReference type="NCBI Taxonomy" id="454162"/>
    <lineage>
        <taxon>Bacteria</taxon>
        <taxon>Pseudomonadati</taxon>
        <taxon>Pseudomonadota</taxon>
        <taxon>Alphaproteobacteria</taxon>
        <taxon>Rhodospirillales</taxon>
        <taxon>Kiloniellaceae</taxon>
        <taxon>Kiloniella</taxon>
    </lineage>
</organism>
<feature type="region of interest" description="Disordered" evidence="1">
    <location>
        <begin position="138"/>
        <end position="187"/>
    </location>
</feature>
<keyword evidence="3" id="KW-1185">Reference proteome</keyword>
<feature type="compositionally biased region" description="Acidic residues" evidence="1">
    <location>
        <begin position="138"/>
        <end position="156"/>
    </location>
</feature>
<dbReference type="EMBL" id="JAPWGY010000002">
    <property type="protein sequence ID" value="MCZ4280772.1"/>
    <property type="molecule type" value="Genomic_DNA"/>
</dbReference>
<reference evidence="2" key="1">
    <citation type="submission" date="2022-12" db="EMBL/GenBank/DDBJ databases">
        <title>Bacterial isolates from different developmental stages of Nematostella vectensis.</title>
        <authorList>
            <person name="Fraune S."/>
        </authorList>
    </citation>
    <scope>NUCLEOTIDE SEQUENCE</scope>
    <source>
        <strain evidence="2">G21630-S1</strain>
    </source>
</reference>
<gene>
    <name evidence="2" type="ORF">O4H49_08285</name>
</gene>
<name>A0ABT4LI54_9PROT</name>
<dbReference type="GO" id="GO:0008233">
    <property type="term" value="F:peptidase activity"/>
    <property type="evidence" value="ECO:0007669"/>
    <property type="project" value="UniProtKB-KW"/>
</dbReference>
<dbReference type="Proteomes" id="UP001069802">
    <property type="component" value="Unassembled WGS sequence"/>
</dbReference>
<keyword evidence="2" id="KW-0645">Protease</keyword>
<dbReference type="GO" id="GO:0006508">
    <property type="term" value="P:proteolysis"/>
    <property type="evidence" value="ECO:0007669"/>
    <property type="project" value="UniProtKB-KW"/>
</dbReference>
<dbReference type="SUPFAM" id="SSF101738">
    <property type="entry name" value="SspB-like"/>
    <property type="match status" value="1"/>
</dbReference>
<comment type="caution">
    <text evidence="2">The sequence shown here is derived from an EMBL/GenBank/DDBJ whole genome shotgun (WGS) entry which is preliminary data.</text>
</comment>